<gene>
    <name evidence="1" type="ORF">SAMN06265350_11126</name>
</gene>
<name>A0A521E4I3_9SPHI</name>
<reference evidence="1 2" key="1">
    <citation type="submission" date="2017-05" db="EMBL/GenBank/DDBJ databases">
        <authorList>
            <person name="Varghese N."/>
            <person name="Submissions S."/>
        </authorList>
    </citation>
    <scope>NUCLEOTIDE SEQUENCE [LARGE SCALE GENOMIC DNA]</scope>
    <source>
        <strain evidence="1 2">DSM 21342</strain>
    </source>
</reference>
<proteinExistence type="predicted"/>
<dbReference type="Pfam" id="PF21857">
    <property type="entry name" value="DUF6913"/>
    <property type="match status" value="1"/>
</dbReference>
<dbReference type="Proteomes" id="UP000315971">
    <property type="component" value="Unassembled WGS sequence"/>
</dbReference>
<evidence type="ECO:0000313" key="1">
    <source>
        <dbReference type="EMBL" id="SMO78843.1"/>
    </source>
</evidence>
<dbReference type="EMBL" id="FXSZ01000011">
    <property type="protein sequence ID" value="SMO78843.1"/>
    <property type="molecule type" value="Genomic_DNA"/>
</dbReference>
<keyword evidence="2" id="KW-1185">Reference proteome</keyword>
<evidence type="ECO:0000313" key="2">
    <source>
        <dbReference type="Proteomes" id="UP000315971"/>
    </source>
</evidence>
<protein>
    <submittedName>
        <fullName evidence="1">Uncharacterized protein</fullName>
    </submittedName>
</protein>
<organism evidence="1 2">
    <name type="scientific">Solitalea koreensis</name>
    <dbReference type="NCBI Taxonomy" id="543615"/>
    <lineage>
        <taxon>Bacteria</taxon>
        <taxon>Pseudomonadati</taxon>
        <taxon>Bacteroidota</taxon>
        <taxon>Sphingobacteriia</taxon>
        <taxon>Sphingobacteriales</taxon>
        <taxon>Sphingobacteriaceae</taxon>
        <taxon>Solitalea</taxon>
    </lineage>
</organism>
<sequence length="181" mass="21210">MNLIYNTRISFGRRNLQKLTVKHRINTQIVPFNEAKNIILLFSTEQVHEIKQIKNLVNELTAQNKNVKTIGFVDQNNLAEFKAEAHNLNYITIEHLNFNLTIKEEVLKAYKQEYDILINLSAKNELQLSLIAAKLDAKFKIGRYDSERSFVYDFMIDSKKDSSIYNFVTELKHYLSVLEHD</sequence>
<dbReference type="InterPro" id="IPR054207">
    <property type="entry name" value="DUF6913"/>
</dbReference>
<accession>A0A521E4I3</accession>
<dbReference type="OrthoDB" id="795962at2"/>
<dbReference type="AlphaFoldDB" id="A0A521E4I3"/>
<dbReference type="RefSeq" id="WP_142604566.1">
    <property type="nucleotide sequence ID" value="NZ_FXSZ01000011.1"/>
</dbReference>